<dbReference type="GO" id="GO:0016567">
    <property type="term" value="P:protein ubiquitination"/>
    <property type="evidence" value="ECO:0007669"/>
    <property type="project" value="UniProtKB-UniPathway"/>
</dbReference>
<organism evidence="14 15">
    <name type="scientific">Alphaentomopoxvirus acuprea</name>
    <dbReference type="NCBI Taxonomy" id="62099"/>
    <lineage>
        <taxon>Viruses</taxon>
        <taxon>Varidnaviria</taxon>
        <taxon>Bamfordvirae</taxon>
        <taxon>Nucleocytoviricota</taxon>
        <taxon>Pokkesviricetes</taxon>
        <taxon>Chitovirales</taxon>
        <taxon>Poxviridae</taxon>
        <taxon>Entomopoxvirinae</taxon>
        <taxon>Alphaentomopoxvirus</taxon>
    </lineage>
</organism>
<evidence type="ECO:0000256" key="7">
    <source>
        <dbReference type="ARBA" id="ARBA00029895"/>
    </source>
</evidence>
<dbReference type="PANTHER" id="PTHR24067">
    <property type="entry name" value="UBIQUITIN-CONJUGATING ENZYME E2"/>
    <property type="match status" value="1"/>
</dbReference>
<evidence type="ECO:0000256" key="2">
    <source>
        <dbReference type="ARBA" id="ARBA00004147"/>
    </source>
</evidence>
<sequence>MDYKQRIMKEISNLQNNKLENIIINIGDTINIIHFILIGYKDTVFENGYYYCKLFLNKYPVTAPDIMMITPNGLFKPNTKLCIDGLTSHHNETWAITTKLDKILIAFQSFMNDTIEEEFIGKIHTTITEKKILSKSSIKNNLENTEFVKTFKDTDIYRKMIETYNKF</sequence>
<evidence type="ECO:0000256" key="4">
    <source>
        <dbReference type="ARBA" id="ARBA00012486"/>
    </source>
</evidence>
<evidence type="ECO:0000256" key="5">
    <source>
        <dbReference type="ARBA" id="ARBA00017925"/>
    </source>
</evidence>
<dbReference type="PROSITE" id="PS50127">
    <property type="entry name" value="UBC_2"/>
    <property type="match status" value="1"/>
</dbReference>
<reference evidence="14 15" key="1">
    <citation type="journal article" date="2014" name="Virology">
        <title>The complete genome sequence of the Alphaentomopoxvirus Anomala cuprea entomopoxvirus, including its terminal hairpin loop sequences, suggests a potentially unique mode of apoptosis inhibition and mode of DNA replication.</title>
        <authorList>
            <person name="Mitsuhashi W."/>
            <person name="Miyamoto K."/>
            <person name="Wada S."/>
        </authorList>
    </citation>
    <scope>NUCLEOTIDE SEQUENCE [LARGE SCALE GENOMIC DNA]</scope>
    <source>
        <strain evidence="14">CV6M</strain>
    </source>
</reference>
<evidence type="ECO:0000256" key="3">
    <source>
        <dbReference type="ARBA" id="ARBA00004906"/>
    </source>
</evidence>
<protein>
    <recommendedName>
        <fullName evidence="5">Ubiquitin-conjugating enzyme E2</fullName>
        <ecNumber evidence="4">2.3.2.23</ecNumber>
    </recommendedName>
    <alternativeName>
        <fullName evidence="11">E2 ubiquitin-conjugating enzyme</fullName>
    </alternativeName>
    <alternativeName>
        <fullName evidence="7">UBCv1</fullName>
    </alternativeName>
    <alternativeName>
        <fullName evidence="10">Ubiquitin carrier protein</fullName>
    </alternativeName>
    <alternativeName>
        <fullName evidence="8">Ubiquitin-protein ligase</fullName>
    </alternativeName>
    <alternativeName>
        <fullName evidence="9">pI215L</fullName>
    </alternativeName>
</protein>
<evidence type="ECO:0000256" key="8">
    <source>
        <dbReference type="ARBA" id="ARBA00030012"/>
    </source>
</evidence>
<evidence type="ECO:0000313" key="15">
    <source>
        <dbReference type="Proteomes" id="UP000174145"/>
    </source>
</evidence>
<feature type="domain" description="UBC core" evidence="13">
    <location>
        <begin position="2"/>
        <end position="150"/>
    </location>
</feature>
<dbReference type="SMART" id="SM00212">
    <property type="entry name" value="UBCc"/>
    <property type="match status" value="1"/>
</dbReference>
<dbReference type="GeneID" id="18263590"/>
<comment type="subcellular location">
    <subcellularLocation>
        <location evidence="2">Host nucleus</location>
    </subcellularLocation>
</comment>
<evidence type="ECO:0000256" key="6">
    <source>
        <dbReference type="ARBA" id="ARBA00022562"/>
    </source>
</evidence>
<dbReference type="InterPro" id="IPR016135">
    <property type="entry name" value="UBQ-conjugating_enzyme/RWD"/>
</dbReference>
<evidence type="ECO:0000256" key="10">
    <source>
        <dbReference type="ARBA" id="ARBA00031729"/>
    </source>
</evidence>
<keyword evidence="15" id="KW-1185">Reference proteome</keyword>
<accession>W6JLK9</accession>
<dbReference type="GO" id="GO:0042025">
    <property type="term" value="C:host cell nucleus"/>
    <property type="evidence" value="ECO:0007669"/>
    <property type="project" value="UniProtKB-SubCell"/>
</dbReference>
<evidence type="ECO:0000259" key="13">
    <source>
        <dbReference type="PROSITE" id="PS50127"/>
    </source>
</evidence>
<dbReference type="InterPro" id="IPR050113">
    <property type="entry name" value="Ub_conjugating_enzyme"/>
</dbReference>
<name>W6JLK9_9POXV</name>
<dbReference type="InterPro" id="IPR000608">
    <property type="entry name" value="UBC"/>
</dbReference>
<dbReference type="EMBL" id="AP013055">
    <property type="protein sequence ID" value="BAO49521.1"/>
    <property type="molecule type" value="Genomic_DNA"/>
</dbReference>
<dbReference type="EC" id="2.3.2.23" evidence="4"/>
<dbReference type="RefSeq" id="YP_009001634.1">
    <property type="nucleotide sequence ID" value="NC_023426.1"/>
</dbReference>
<evidence type="ECO:0000256" key="9">
    <source>
        <dbReference type="ARBA" id="ARBA00030606"/>
    </source>
</evidence>
<keyword evidence="6" id="KW-1048">Host nucleus</keyword>
<dbReference type="Proteomes" id="UP000174145">
    <property type="component" value="Segment"/>
</dbReference>
<dbReference type="SUPFAM" id="SSF54495">
    <property type="entry name" value="UBC-like"/>
    <property type="match status" value="1"/>
</dbReference>
<dbReference type="UniPathway" id="UPA00143"/>
<dbReference type="Pfam" id="PF00179">
    <property type="entry name" value="UQ_con"/>
    <property type="match status" value="1"/>
</dbReference>
<comment type="catalytic activity">
    <reaction evidence="1">
        <text>S-ubiquitinyl-[E1 ubiquitin-activating enzyme]-L-cysteine + [E2 ubiquitin-conjugating enzyme]-L-cysteine = [E1 ubiquitin-activating enzyme]-L-cysteine + S-ubiquitinyl-[E2 ubiquitin-conjugating enzyme]-L-cysteine.</text>
        <dbReference type="EC" id="2.3.2.23"/>
    </reaction>
</comment>
<dbReference type="KEGG" id="vg:18263590"/>
<evidence type="ECO:0000256" key="11">
    <source>
        <dbReference type="ARBA" id="ARBA00032810"/>
    </source>
</evidence>
<evidence type="ECO:0000256" key="12">
    <source>
        <dbReference type="ARBA" id="ARBA00046966"/>
    </source>
</evidence>
<comment type="subunit">
    <text evidence="12">Interacts with host 40S ribosomal protein RPS23. Interacts with host translation initiation factor EIF4E. Interacts with host E3 ubiquitin ligase CUL4B. Interacts with host RNF138.</text>
</comment>
<evidence type="ECO:0000256" key="1">
    <source>
        <dbReference type="ARBA" id="ARBA00000485"/>
    </source>
</evidence>
<proteinExistence type="predicted"/>
<dbReference type="GO" id="GO:0061631">
    <property type="term" value="F:ubiquitin conjugating enzyme activity"/>
    <property type="evidence" value="ECO:0007669"/>
    <property type="project" value="UniProtKB-EC"/>
</dbReference>
<evidence type="ECO:0000313" key="14">
    <source>
        <dbReference type="EMBL" id="BAO49521.1"/>
    </source>
</evidence>
<dbReference type="Gene3D" id="3.10.110.10">
    <property type="entry name" value="Ubiquitin Conjugating Enzyme"/>
    <property type="match status" value="1"/>
</dbReference>
<comment type="pathway">
    <text evidence="3">Protein modification; protein ubiquitination.</text>
</comment>